<proteinExistence type="predicted"/>
<comment type="caution">
    <text evidence="1">The sequence shown here is derived from an EMBL/GenBank/DDBJ whole genome shotgun (WGS) entry which is preliminary data.</text>
</comment>
<keyword evidence="2" id="KW-1185">Reference proteome</keyword>
<evidence type="ECO:0000313" key="2">
    <source>
        <dbReference type="Proteomes" id="UP000548476"/>
    </source>
</evidence>
<evidence type="ECO:0000313" key="1">
    <source>
        <dbReference type="EMBL" id="MBB6038436.1"/>
    </source>
</evidence>
<accession>A0A841FQU3</accession>
<dbReference type="EMBL" id="JACHGT010000016">
    <property type="protein sequence ID" value="MBB6038436.1"/>
    <property type="molecule type" value="Genomic_DNA"/>
</dbReference>
<gene>
    <name evidence="1" type="ORF">HNR73_006319</name>
</gene>
<protein>
    <submittedName>
        <fullName evidence="1">Uncharacterized protein</fullName>
    </submittedName>
</protein>
<dbReference type="Proteomes" id="UP000548476">
    <property type="component" value="Unassembled WGS sequence"/>
</dbReference>
<dbReference type="AlphaFoldDB" id="A0A841FQU3"/>
<dbReference type="RefSeq" id="WP_184791226.1">
    <property type="nucleotide sequence ID" value="NZ_BONT01000010.1"/>
</dbReference>
<name>A0A841FQU3_9ACTN</name>
<sequence length="81" mass="9445">MINGERLQRADPARKPVRAWQTENGEHRVVVGRLRGHWYVEHRSRQWRAHAFDGRAEAMLVADRVRASIPGHAWIELEPVT</sequence>
<reference evidence="1 2" key="1">
    <citation type="submission" date="2020-08" db="EMBL/GenBank/DDBJ databases">
        <title>Genomic Encyclopedia of Type Strains, Phase IV (KMG-IV): sequencing the most valuable type-strain genomes for metagenomic binning, comparative biology and taxonomic classification.</title>
        <authorList>
            <person name="Goeker M."/>
        </authorList>
    </citation>
    <scope>NUCLEOTIDE SEQUENCE [LARGE SCALE GENOMIC DNA]</scope>
    <source>
        <strain evidence="1 2">YIM 65646</strain>
    </source>
</reference>
<organism evidence="1 2">
    <name type="scientific">Phytomonospora endophytica</name>
    <dbReference type="NCBI Taxonomy" id="714109"/>
    <lineage>
        <taxon>Bacteria</taxon>
        <taxon>Bacillati</taxon>
        <taxon>Actinomycetota</taxon>
        <taxon>Actinomycetes</taxon>
        <taxon>Micromonosporales</taxon>
        <taxon>Micromonosporaceae</taxon>
        <taxon>Phytomonospora</taxon>
    </lineage>
</organism>